<feature type="transmembrane region" description="Helical" evidence="7">
    <location>
        <begin position="154"/>
        <end position="172"/>
    </location>
</feature>
<evidence type="ECO:0000256" key="7">
    <source>
        <dbReference type="SAM" id="Phobius"/>
    </source>
</evidence>
<dbReference type="InterPro" id="IPR006707">
    <property type="entry name" value="T7SS_EccD"/>
</dbReference>
<protein>
    <submittedName>
        <fullName evidence="9">Secretion protein snm4</fullName>
    </submittedName>
</protein>
<accession>A0A5N5URX6</accession>
<reference evidence="9 10" key="1">
    <citation type="submission" date="2012-10" db="EMBL/GenBank/DDBJ databases">
        <title>The draft sequence of the Mycobacterium pheli genome.</title>
        <authorList>
            <person name="Pettersson B.M.F."/>
            <person name="Das S."/>
            <person name="Dasgupta S."/>
            <person name="Bhattacharya A."/>
            <person name="Kirsebom L.A."/>
        </authorList>
    </citation>
    <scope>NUCLEOTIDE SEQUENCE [LARGE SCALE GENOMIC DNA]</scope>
    <source>
        <strain evidence="9 10">CCUG 21000</strain>
    </source>
</reference>
<feature type="transmembrane region" description="Helical" evidence="7">
    <location>
        <begin position="203"/>
        <end position="228"/>
    </location>
</feature>
<dbReference type="InterPro" id="IPR024962">
    <property type="entry name" value="YukD-like"/>
</dbReference>
<feature type="transmembrane region" description="Helical" evidence="7">
    <location>
        <begin position="387"/>
        <end position="407"/>
    </location>
</feature>
<feature type="transmembrane region" description="Helical" evidence="7">
    <location>
        <begin position="273"/>
        <end position="292"/>
    </location>
</feature>
<feature type="transmembrane region" description="Helical" evidence="7">
    <location>
        <begin position="326"/>
        <end position="347"/>
    </location>
</feature>
<comment type="similarity">
    <text evidence="2">Belongs to the EccD/Snm4 family.</text>
</comment>
<dbReference type="Proteomes" id="UP000325690">
    <property type="component" value="Unassembled WGS sequence"/>
</dbReference>
<feature type="transmembrane region" description="Helical" evidence="7">
    <location>
        <begin position="353"/>
        <end position="375"/>
    </location>
</feature>
<feature type="domain" description="EccD-like transmembrane" evidence="8">
    <location>
        <begin position="265"/>
        <end position="410"/>
    </location>
</feature>
<sequence>MRIHANNETFDRTADLALPSALCVADLLPSVVELLHGAVSAPARWQLRRVGGEPIDESLTLAQNGVRDGEVLWLTADEVPPPVWSDLDVCHTLAGAVCEAGMSRGLCIGASLVAATLGAAALVWAADTAAVALGAVVTVAAVVAALLAHRDAALCGLSGVVAVLFAAATGALAAPDGAAASMLAGSAAAAVAVLVVRCTGTAVTALTALAVAALSGAGVSAATLVWHLHPVTSGAVLAAGSLVVLGAAPRLVIAVARPGPDLTPAAARRVHRLLSGVVAGAAVAASAGVLLALLTRPGLFTTAFAVTVGAALMLRTRVHADAVRRCALVVCGLAAVAGGFVATTVWAPQHAHGLSLLAVGAAAAAAGPVAGVGPGPGMRRLAEVGEYLVLAAAIPLACLVSGLFGLVRGLALS</sequence>
<comment type="subcellular location">
    <subcellularLocation>
        <location evidence="1">Cell membrane</location>
        <topology evidence="1">Multi-pass membrane protein</topology>
    </subcellularLocation>
</comment>
<feature type="transmembrane region" description="Helical" evidence="7">
    <location>
        <begin position="234"/>
        <end position="253"/>
    </location>
</feature>
<evidence type="ECO:0000256" key="5">
    <source>
        <dbReference type="ARBA" id="ARBA00022989"/>
    </source>
</evidence>
<keyword evidence="10" id="KW-1185">Reference proteome</keyword>
<gene>
    <name evidence="9" type="ORF">MPHL21000_24205</name>
</gene>
<evidence type="ECO:0000256" key="6">
    <source>
        <dbReference type="ARBA" id="ARBA00023136"/>
    </source>
</evidence>
<feature type="transmembrane region" description="Helical" evidence="7">
    <location>
        <begin position="298"/>
        <end position="314"/>
    </location>
</feature>
<evidence type="ECO:0000256" key="2">
    <source>
        <dbReference type="ARBA" id="ARBA00006162"/>
    </source>
</evidence>
<dbReference type="InterPro" id="IPR044049">
    <property type="entry name" value="EccD_transm"/>
</dbReference>
<organism evidence="9 10">
    <name type="scientific">Mycolicibacterium phlei DSM 43239 = CCUG 21000</name>
    <dbReference type="NCBI Taxonomy" id="1226750"/>
    <lineage>
        <taxon>Bacteria</taxon>
        <taxon>Bacillati</taxon>
        <taxon>Actinomycetota</taxon>
        <taxon>Actinomycetes</taxon>
        <taxon>Mycobacteriales</taxon>
        <taxon>Mycobacteriaceae</taxon>
        <taxon>Mycolicibacterium</taxon>
    </lineage>
</organism>
<evidence type="ECO:0000256" key="3">
    <source>
        <dbReference type="ARBA" id="ARBA00022475"/>
    </source>
</evidence>
<dbReference type="GO" id="GO:0005886">
    <property type="term" value="C:plasma membrane"/>
    <property type="evidence" value="ECO:0007669"/>
    <property type="project" value="UniProtKB-SubCell"/>
</dbReference>
<dbReference type="Pfam" id="PF08817">
    <property type="entry name" value="YukD"/>
    <property type="match status" value="1"/>
</dbReference>
<evidence type="ECO:0000259" key="8">
    <source>
        <dbReference type="Pfam" id="PF19053"/>
    </source>
</evidence>
<dbReference type="RefSeq" id="WP_061481922.1">
    <property type="nucleotide sequence ID" value="NZ_ANBO01000045.1"/>
</dbReference>
<name>A0A5N5URX6_MYCPH</name>
<dbReference type="Gene3D" id="3.10.20.90">
    <property type="entry name" value="Phosphatidylinositol 3-kinase Catalytic Subunit, Chain A, domain 1"/>
    <property type="match status" value="1"/>
</dbReference>
<evidence type="ECO:0000313" key="10">
    <source>
        <dbReference type="Proteomes" id="UP000325690"/>
    </source>
</evidence>
<keyword evidence="6 7" id="KW-0472">Membrane</keyword>
<feature type="transmembrane region" description="Helical" evidence="7">
    <location>
        <begin position="106"/>
        <end position="124"/>
    </location>
</feature>
<feature type="transmembrane region" description="Helical" evidence="7">
    <location>
        <begin position="130"/>
        <end position="147"/>
    </location>
</feature>
<evidence type="ECO:0000313" key="9">
    <source>
        <dbReference type="EMBL" id="KAB7751867.1"/>
    </source>
</evidence>
<proteinExistence type="inferred from homology"/>
<dbReference type="NCBIfam" id="TIGR03920">
    <property type="entry name" value="T7SS_EccD"/>
    <property type="match status" value="1"/>
</dbReference>
<evidence type="ECO:0000256" key="1">
    <source>
        <dbReference type="ARBA" id="ARBA00004651"/>
    </source>
</evidence>
<dbReference type="AlphaFoldDB" id="A0A5N5URX6"/>
<feature type="transmembrane region" description="Helical" evidence="7">
    <location>
        <begin position="178"/>
        <end position="196"/>
    </location>
</feature>
<keyword evidence="5 7" id="KW-1133">Transmembrane helix</keyword>
<keyword evidence="3" id="KW-1003">Cell membrane</keyword>
<keyword evidence="4 7" id="KW-0812">Transmembrane</keyword>
<dbReference type="Pfam" id="PF19053">
    <property type="entry name" value="EccD"/>
    <property type="match status" value="1"/>
</dbReference>
<dbReference type="EMBL" id="ANBP01000054">
    <property type="protein sequence ID" value="KAB7751867.1"/>
    <property type="molecule type" value="Genomic_DNA"/>
</dbReference>
<dbReference type="GeneID" id="74301777"/>
<evidence type="ECO:0000256" key="4">
    <source>
        <dbReference type="ARBA" id="ARBA00022692"/>
    </source>
</evidence>
<comment type="caution">
    <text evidence="9">The sequence shown here is derived from an EMBL/GenBank/DDBJ whole genome shotgun (WGS) entry which is preliminary data.</text>
</comment>